<dbReference type="SUPFAM" id="SSF88946">
    <property type="entry name" value="Sigma2 domain of RNA polymerase sigma factors"/>
    <property type="match status" value="1"/>
</dbReference>
<sequence length="303" mass="32813">MNENAFPGREGSDREGAEKEFLARRFESHRSHLRAVAYRMLGSSAEADDAVQEAWFRLSRSDTREVENLGGWLTTVVGRVCLDMLRSRKSRAELPLEPMETHARVAGAGAPGADPEQDALLADSVGVALLVVLETLSPPERLAFVLHDLFAVPYEEVGDIVGRSPVAARQLASRARRRVQGAEVHDADLVRQREVVDAFLAAAREGDFDALVELLDPDVVARTEVGVTTGAAAVAKGASSFRHFAAVARPALVNGHTALAVFIENRLDRTLTFTFVRNRIAVIDIVTDAARVAELDVSLVDAG</sequence>
<dbReference type="Proteomes" id="UP001165269">
    <property type="component" value="Unassembled WGS sequence"/>
</dbReference>
<dbReference type="Gene3D" id="1.10.1740.10">
    <property type="match status" value="1"/>
</dbReference>
<dbReference type="NCBIfam" id="TIGR02937">
    <property type="entry name" value="sigma70-ECF"/>
    <property type="match status" value="1"/>
</dbReference>
<keyword evidence="9" id="KW-1185">Reference proteome</keyword>
<dbReference type="InterPro" id="IPR036388">
    <property type="entry name" value="WH-like_DNA-bd_sf"/>
</dbReference>
<accession>A0ABS9Y6N8</accession>
<dbReference type="InterPro" id="IPR032710">
    <property type="entry name" value="NTF2-like_dom_sf"/>
</dbReference>
<dbReference type="SUPFAM" id="SSF88659">
    <property type="entry name" value="Sigma3 and sigma4 domains of RNA polymerase sigma factors"/>
    <property type="match status" value="1"/>
</dbReference>
<dbReference type="PANTHER" id="PTHR30173">
    <property type="entry name" value="SIGMA 19 FACTOR"/>
    <property type="match status" value="1"/>
</dbReference>
<evidence type="ECO:0000259" key="6">
    <source>
        <dbReference type="Pfam" id="PF04542"/>
    </source>
</evidence>
<evidence type="ECO:0000313" key="9">
    <source>
        <dbReference type="Proteomes" id="UP001165269"/>
    </source>
</evidence>
<dbReference type="InterPro" id="IPR013325">
    <property type="entry name" value="RNA_pol_sigma_r2"/>
</dbReference>
<evidence type="ECO:0000256" key="3">
    <source>
        <dbReference type="ARBA" id="ARBA00023015"/>
    </source>
</evidence>
<dbReference type="Gene3D" id="1.10.10.10">
    <property type="entry name" value="Winged helix-like DNA-binding domain superfamily/Winged helix DNA-binding domain"/>
    <property type="match status" value="1"/>
</dbReference>
<feature type="domain" description="RNA polymerase sigma-70 region 2" evidence="6">
    <location>
        <begin position="26"/>
        <end position="90"/>
    </location>
</feature>
<evidence type="ECO:0000256" key="2">
    <source>
        <dbReference type="ARBA" id="ARBA00011344"/>
    </source>
</evidence>
<dbReference type="InterPro" id="IPR052704">
    <property type="entry name" value="ECF_Sigma-70_Domain"/>
</dbReference>
<dbReference type="InterPro" id="IPR013324">
    <property type="entry name" value="RNA_pol_sigma_r3/r4-like"/>
</dbReference>
<keyword evidence="3" id="KW-0805">Transcription regulation</keyword>
<dbReference type="InterPro" id="IPR014284">
    <property type="entry name" value="RNA_pol_sigma-70_dom"/>
</dbReference>
<dbReference type="Gene3D" id="3.10.450.50">
    <property type="match status" value="1"/>
</dbReference>
<evidence type="ECO:0000259" key="7">
    <source>
        <dbReference type="Pfam" id="PF08281"/>
    </source>
</evidence>
<dbReference type="InterPro" id="IPR013249">
    <property type="entry name" value="RNA_pol_sigma70_r4_t2"/>
</dbReference>
<protein>
    <submittedName>
        <fullName evidence="8">Sigma-70 family RNA polymerase sigma factor</fullName>
    </submittedName>
</protein>
<dbReference type="Pfam" id="PF04542">
    <property type="entry name" value="Sigma70_r2"/>
    <property type="match status" value="1"/>
</dbReference>
<dbReference type="SUPFAM" id="SSF54427">
    <property type="entry name" value="NTF2-like"/>
    <property type="match status" value="1"/>
</dbReference>
<evidence type="ECO:0000256" key="1">
    <source>
        <dbReference type="ARBA" id="ARBA00010641"/>
    </source>
</evidence>
<comment type="caution">
    <text evidence="8">The sequence shown here is derived from an EMBL/GenBank/DDBJ whole genome shotgun (WGS) entry which is preliminary data.</text>
</comment>
<keyword evidence="4" id="KW-0731">Sigma factor</keyword>
<dbReference type="RefSeq" id="WP_242765351.1">
    <property type="nucleotide sequence ID" value="NZ_JALDAY010000004.1"/>
</dbReference>
<evidence type="ECO:0000256" key="5">
    <source>
        <dbReference type="ARBA" id="ARBA00023163"/>
    </source>
</evidence>
<dbReference type="InterPro" id="IPR007627">
    <property type="entry name" value="RNA_pol_sigma70_r2"/>
</dbReference>
<dbReference type="PANTHER" id="PTHR30173:SF43">
    <property type="entry name" value="ECF RNA POLYMERASE SIGMA FACTOR SIGI-RELATED"/>
    <property type="match status" value="1"/>
</dbReference>
<evidence type="ECO:0000313" key="8">
    <source>
        <dbReference type="EMBL" id="MCI3272185.1"/>
    </source>
</evidence>
<comment type="subunit">
    <text evidence="2">Interacts transiently with the RNA polymerase catalytic core formed by RpoA, RpoB, RpoC and RpoZ (2 alpha, 1 beta, 1 beta' and 1 omega subunit) to form the RNA polymerase holoenzyme that can initiate transcription.</text>
</comment>
<dbReference type="Pfam" id="PF08281">
    <property type="entry name" value="Sigma70_r4_2"/>
    <property type="match status" value="1"/>
</dbReference>
<gene>
    <name evidence="8" type="ORF">MQP27_13795</name>
</gene>
<organism evidence="8 9">
    <name type="scientific">Streptomyces cylindrosporus</name>
    <dbReference type="NCBI Taxonomy" id="2927583"/>
    <lineage>
        <taxon>Bacteria</taxon>
        <taxon>Bacillati</taxon>
        <taxon>Actinomycetota</taxon>
        <taxon>Actinomycetes</taxon>
        <taxon>Kitasatosporales</taxon>
        <taxon>Streptomycetaceae</taxon>
        <taxon>Streptomyces</taxon>
    </lineage>
</organism>
<feature type="domain" description="RNA polymerase sigma factor 70 region 4 type 2" evidence="7">
    <location>
        <begin position="128"/>
        <end position="178"/>
    </location>
</feature>
<name>A0ABS9Y6N8_9ACTN</name>
<dbReference type="EMBL" id="JALDAY010000004">
    <property type="protein sequence ID" value="MCI3272185.1"/>
    <property type="molecule type" value="Genomic_DNA"/>
</dbReference>
<evidence type="ECO:0000256" key="4">
    <source>
        <dbReference type="ARBA" id="ARBA00023082"/>
    </source>
</evidence>
<keyword evidence="5" id="KW-0804">Transcription</keyword>
<proteinExistence type="inferred from homology"/>
<reference evidence="8" key="1">
    <citation type="submission" date="2022-03" db="EMBL/GenBank/DDBJ databases">
        <title>Streptomyces 7R015 and 7R016 isolated from Barleria lupulina in Thailand.</title>
        <authorList>
            <person name="Kanchanasin P."/>
            <person name="Phongsopitanun W."/>
            <person name="Tanasupawat S."/>
        </authorList>
    </citation>
    <scope>NUCLEOTIDE SEQUENCE</scope>
    <source>
        <strain evidence="8">7R015</strain>
    </source>
</reference>
<comment type="similarity">
    <text evidence="1">Belongs to the sigma-70 factor family. ECF subfamily.</text>
</comment>